<protein>
    <submittedName>
        <fullName evidence="1">Uncharacterized protein</fullName>
    </submittedName>
</protein>
<gene>
    <name evidence="1" type="ORF">SAMN05192530_101759</name>
</gene>
<dbReference type="Proteomes" id="UP000198793">
    <property type="component" value="Unassembled WGS sequence"/>
</dbReference>
<name>A0A1H0DFT4_9HYPH</name>
<organism evidence="1 2">
    <name type="scientific">Aureimonas jatrophae</name>
    <dbReference type="NCBI Taxonomy" id="1166073"/>
    <lineage>
        <taxon>Bacteria</taxon>
        <taxon>Pseudomonadati</taxon>
        <taxon>Pseudomonadota</taxon>
        <taxon>Alphaproteobacteria</taxon>
        <taxon>Hyphomicrobiales</taxon>
        <taxon>Aurantimonadaceae</taxon>
        <taxon>Aureimonas</taxon>
    </lineage>
</organism>
<dbReference type="AlphaFoldDB" id="A0A1H0DFT4"/>
<keyword evidence="2" id="KW-1185">Reference proteome</keyword>
<evidence type="ECO:0000313" key="2">
    <source>
        <dbReference type="Proteomes" id="UP000198793"/>
    </source>
</evidence>
<dbReference type="EMBL" id="FNIT01000001">
    <property type="protein sequence ID" value="SDN68978.1"/>
    <property type="molecule type" value="Genomic_DNA"/>
</dbReference>
<accession>A0A1H0DFT4</accession>
<evidence type="ECO:0000313" key="1">
    <source>
        <dbReference type="EMBL" id="SDN68978.1"/>
    </source>
</evidence>
<sequence length="108" mass="11626">MLFRSRVSRPRLFGCRSRRLDGIGRTGADPSTLGGGRSEKETIGDERLVAVPAGRYNLIFEARSSSDADVAYDLHLQFPETSTPSFAILKQGDGIETDPGLSTVADPA</sequence>
<reference evidence="1 2" key="1">
    <citation type="submission" date="2016-10" db="EMBL/GenBank/DDBJ databases">
        <authorList>
            <person name="de Groot N.N."/>
        </authorList>
    </citation>
    <scope>NUCLEOTIDE SEQUENCE [LARGE SCALE GENOMIC DNA]</scope>
    <source>
        <strain evidence="2">L7-484,KACC 16230,DSM 25025</strain>
    </source>
</reference>
<proteinExistence type="predicted"/>